<dbReference type="AlphaFoldDB" id="A0A061S9L8"/>
<keyword evidence="2" id="KW-0732">Signal</keyword>
<evidence type="ECO:0000256" key="2">
    <source>
        <dbReference type="SAM" id="SignalP"/>
    </source>
</evidence>
<feature type="signal peptide" evidence="2">
    <location>
        <begin position="1"/>
        <end position="21"/>
    </location>
</feature>
<reference evidence="3" key="1">
    <citation type="submission" date="2014-05" db="EMBL/GenBank/DDBJ databases">
        <title>The transcriptome of the halophilic microalga Tetraselmis sp. GSL018 isolated from the Great Salt Lake, Utah.</title>
        <authorList>
            <person name="Jinkerson R.E."/>
            <person name="D'Adamo S."/>
            <person name="Posewitz M.C."/>
        </authorList>
    </citation>
    <scope>NUCLEOTIDE SEQUENCE</scope>
    <source>
        <strain evidence="3">GSL018</strain>
    </source>
</reference>
<proteinExistence type="predicted"/>
<feature type="region of interest" description="Disordered" evidence="1">
    <location>
        <begin position="66"/>
        <end position="90"/>
    </location>
</feature>
<sequence>MRNFGSLWLCSVLSLICLVSCGRKLQQNDGSVKVEAASFAKEWLTNFLRTSASSGFQPAVPRETAPLVIPEQEAGEPSPEPTQTEEKPVDCTIPGVPTYQVAGRTLTRVNKEEYVVFVPVQYEVQPFAKVRSVTDQITTGLVGVKSKGLNFVVEVGTRTKTEETICGNWIYETSGNYKWKVFADHDAEIDLFFNYRPHGSNGAASQVAGVFPDQKFNVTARSALFLVGSNNQADQQVDIDLQGRQAQKKYAIDVRLKGNDNKLSNKIIDGTSGYVVEPLN</sequence>
<evidence type="ECO:0000313" key="3">
    <source>
        <dbReference type="EMBL" id="JAC81872.1"/>
    </source>
</evidence>
<accession>A0A061S9L8</accession>
<evidence type="ECO:0008006" key="4">
    <source>
        <dbReference type="Google" id="ProtNLM"/>
    </source>
</evidence>
<gene>
    <name evidence="3" type="ORF">TSPGSL018_6958</name>
</gene>
<name>A0A061S9L8_9CHLO</name>
<evidence type="ECO:0000256" key="1">
    <source>
        <dbReference type="SAM" id="MobiDB-lite"/>
    </source>
</evidence>
<feature type="chain" id="PRO_5030002251" description="Lipoprotein" evidence="2">
    <location>
        <begin position="22"/>
        <end position="280"/>
    </location>
</feature>
<organism evidence="3">
    <name type="scientific">Tetraselmis sp. GSL018</name>
    <dbReference type="NCBI Taxonomy" id="582737"/>
    <lineage>
        <taxon>Eukaryota</taxon>
        <taxon>Viridiplantae</taxon>
        <taxon>Chlorophyta</taxon>
        <taxon>core chlorophytes</taxon>
        <taxon>Chlorodendrophyceae</taxon>
        <taxon>Chlorodendrales</taxon>
        <taxon>Chlorodendraceae</taxon>
        <taxon>Tetraselmis</taxon>
    </lineage>
</organism>
<dbReference type="EMBL" id="GBEZ01003251">
    <property type="protein sequence ID" value="JAC81872.1"/>
    <property type="molecule type" value="Transcribed_RNA"/>
</dbReference>
<protein>
    <recommendedName>
        <fullName evidence="4">Lipoprotein</fullName>
    </recommendedName>
</protein>